<dbReference type="EMBL" id="FOLL01000012">
    <property type="protein sequence ID" value="SFC49145.1"/>
    <property type="molecule type" value="Genomic_DNA"/>
</dbReference>
<accession>A0A1I1JLB9</accession>
<dbReference type="Gene3D" id="3.40.50.150">
    <property type="entry name" value="Vaccinia Virus protein VP39"/>
    <property type="match status" value="1"/>
</dbReference>
<dbReference type="RefSeq" id="WP_090974064.1">
    <property type="nucleotide sequence ID" value="NZ_FOLL01000012.1"/>
</dbReference>
<dbReference type="SUPFAM" id="SSF53335">
    <property type="entry name" value="S-adenosyl-L-methionine-dependent methyltransferases"/>
    <property type="match status" value="1"/>
</dbReference>
<dbReference type="Proteomes" id="UP000199577">
    <property type="component" value="Unassembled WGS sequence"/>
</dbReference>
<reference evidence="2" key="1">
    <citation type="submission" date="2016-10" db="EMBL/GenBank/DDBJ databases">
        <authorList>
            <person name="Varghese N."/>
            <person name="Submissions S."/>
        </authorList>
    </citation>
    <scope>NUCLEOTIDE SEQUENCE [LARGE SCALE GENOMIC DNA]</scope>
    <source>
        <strain evidence="2">DSM 22900</strain>
    </source>
</reference>
<dbReference type="AlphaFoldDB" id="A0A1I1JLB9"/>
<evidence type="ECO:0000313" key="2">
    <source>
        <dbReference type="Proteomes" id="UP000199577"/>
    </source>
</evidence>
<sequence length="230" mass="25662">MKPDVLGNALHDYLRGKKTDKLYIHTSYGTEEMPVDVFFRQPDEFPELEHIALALCDGRVLDVGAGAGSHARYLQQKDMEVDALEISPGACSVMSTRGVKHVIEADFFSYKKGGYDTLLFLMNGIGIAGSLGGLKMLLRHSKSLLNPRGQLLFDSSDIAYLYAGGTVEKPSGYYGEITYRYAYQGVVGAPFNWLFIDQATLIQLAREEGWIVQILFEDENDQYLARMEPS</sequence>
<dbReference type="STRING" id="623281.SAMN05421747_112100"/>
<organism evidence="1 2">
    <name type="scientific">Parapedobacter composti</name>
    <dbReference type="NCBI Taxonomy" id="623281"/>
    <lineage>
        <taxon>Bacteria</taxon>
        <taxon>Pseudomonadati</taxon>
        <taxon>Bacteroidota</taxon>
        <taxon>Sphingobacteriia</taxon>
        <taxon>Sphingobacteriales</taxon>
        <taxon>Sphingobacteriaceae</taxon>
        <taxon>Parapedobacter</taxon>
    </lineage>
</organism>
<gene>
    <name evidence="1" type="ORF">SAMN05421747_112100</name>
</gene>
<evidence type="ECO:0000313" key="1">
    <source>
        <dbReference type="EMBL" id="SFC49145.1"/>
    </source>
</evidence>
<name>A0A1I1JLB9_9SPHI</name>
<protein>
    <recommendedName>
        <fullName evidence="3">Methyltransferase domain-containing protein</fullName>
    </recommendedName>
</protein>
<keyword evidence="2" id="KW-1185">Reference proteome</keyword>
<proteinExistence type="predicted"/>
<dbReference type="InterPro" id="IPR029063">
    <property type="entry name" value="SAM-dependent_MTases_sf"/>
</dbReference>
<evidence type="ECO:0008006" key="3">
    <source>
        <dbReference type="Google" id="ProtNLM"/>
    </source>
</evidence>
<dbReference type="OrthoDB" id="1143568at2"/>